<organism evidence="5 6">
    <name type="scientific">Cucurbita argyrosperma subsp. sororia</name>
    <dbReference type="NCBI Taxonomy" id="37648"/>
    <lineage>
        <taxon>Eukaryota</taxon>
        <taxon>Viridiplantae</taxon>
        <taxon>Streptophyta</taxon>
        <taxon>Embryophyta</taxon>
        <taxon>Tracheophyta</taxon>
        <taxon>Spermatophyta</taxon>
        <taxon>Magnoliopsida</taxon>
        <taxon>eudicotyledons</taxon>
        <taxon>Gunneridae</taxon>
        <taxon>Pentapetalae</taxon>
        <taxon>rosids</taxon>
        <taxon>fabids</taxon>
        <taxon>Cucurbitales</taxon>
        <taxon>Cucurbitaceae</taxon>
        <taxon>Cucurbiteae</taxon>
        <taxon>Cucurbita</taxon>
    </lineage>
</organism>
<evidence type="ECO:0000256" key="1">
    <source>
        <dbReference type="ARBA" id="ARBA00006190"/>
    </source>
</evidence>
<comment type="caution">
    <text evidence="5">The sequence shown here is derived from an EMBL/GenBank/DDBJ whole genome shotgun (WGS) entry which is preliminary data.</text>
</comment>
<evidence type="ECO:0000256" key="4">
    <source>
        <dbReference type="SAM" id="MobiDB-lite"/>
    </source>
</evidence>
<dbReference type="PANTHER" id="PTHR22761">
    <property type="entry name" value="CHARGED MULTIVESICULAR BODY PROTEIN"/>
    <property type="match status" value="1"/>
</dbReference>
<dbReference type="AlphaFoldDB" id="A0AAV6M1R5"/>
<dbReference type="Pfam" id="PF03357">
    <property type="entry name" value="Snf7"/>
    <property type="match status" value="1"/>
</dbReference>
<feature type="non-terminal residue" evidence="5">
    <location>
        <position position="1"/>
    </location>
</feature>
<evidence type="ECO:0000313" key="5">
    <source>
        <dbReference type="EMBL" id="KAG6573896.1"/>
    </source>
</evidence>
<reference evidence="5 6" key="1">
    <citation type="journal article" date="2021" name="Hortic Res">
        <title>The domestication of Cucurbita argyrosperma as revealed by the genome of its wild relative.</title>
        <authorList>
            <person name="Barrera-Redondo J."/>
            <person name="Sanchez-de la Vega G."/>
            <person name="Aguirre-Liguori J.A."/>
            <person name="Castellanos-Morales G."/>
            <person name="Gutierrez-Guerrero Y.T."/>
            <person name="Aguirre-Dugua X."/>
            <person name="Aguirre-Planter E."/>
            <person name="Tenaillon M.I."/>
            <person name="Lira-Saade R."/>
            <person name="Eguiarte L.E."/>
        </authorList>
    </citation>
    <scope>NUCLEOTIDE SEQUENCE [LARGE SCALE GENOMIC DNA]</scope>
    <source>
        <strain evidence="5">JBR-2021</strain>
    </source>
</reference>
<keyword evidence="2 3" id="KW-0175">Coiled coil</keyword>
<feature type="region of interest" description="Disordered" evidence="4">
    <location>
        <begin position="225"/>
        <end position="282"/>
    </location>
</feature>
<gene>
    <name evidence="5" type="primary">VPS60-1</name>
    <name evidence="5" type="ORF">SDJN03_27783</name>
</gene>
<proteinExistence type="inferred from homology"/>
<dbReference type="PANTHER" id="PTHR22761:SF12">
    <property type="entry name" value="CHARGED MULTIVESICULAR BODY PROTEIN 5"/>
    <property type="match status" value="1"/>
</dbReference>
<sequence length="282" mass="31772">MVHLHCIVFFEVISHGIADKQSRSDLEGSIVFVKLCRRKRKKNRKMKRVFGVKKDKEPPPSIEDASERINKRGESVDEKIKKLDVELSRYKEQIKKTRPGPAQEAVKARAMRVLKQKRMYEGQRDMLYNQTFNLDQVAFASEGIKDAQQTMSALKSANKELKGMMKTVRIQDIDNLQDEMMDMMDVSNEIQETLGRSYNVPDDIDEDELLGELDALEADMGFETEADGVPSYLQPDKESDLEGELNLPSAPTGQTAVPAGRTNAQAEDELGLPAVPRASLRG</sequence>
<keyword evidence="6" id="KW-1185">Reference proteome</keyword>
<dbReference type="Proteomes" id="UP000685013">
    <property type="component" value="Chromosome 18"/>
</dbReference>
<name>A0AAV6M1R5_9ROSI</name>
<dbReference type="GO" id="GO:0005771">
    <property type="term" value="C:multivesicular body"/>
    <property type="evidence" value="ECO:0007669"/>
    <property type="project" value="TreeGrafter"/>
</dbReference>
<dbReference type="GO" id="GO:0006900">
    <property type="term" value="P:vesicle budding from membrane"/>
    <property type="evidence" value="ECO:0007669"/>
    <property type="project" value="TreeGrafter"/>
</dbReference>
<protein>
    <submittedName>
        <fullName evidence="5">Vacuolar protein sorting-associated protein 60.1</fullName>
    </submittedName>
</protein>
<evidence type="ECO:0000256" key="3">
    <source>
        <dbReference type="SAM" id="Coils"/>
    </source>
</evidence>
<evidence type="ECO:0000313" key="6">
    <source>
        <dbReference type="Proteomes" id="UP000685013"/>
    </source>
</evidence>
<dbReference type="InterPro" id="IPR005024">
    <property type="entry name" value="Snf7_fam"/>
</dbReference>
<accession>A0AAV6M1R5</accession>
<dbReference type="GO" id="GO:0032511">
    <property type="term" value="P:late endosome to vacuole transport via multivesicular body sorting pathway"/>
    <property type="evidence" value="ECO:0007669"/>
    <property type="project" value="TreeGrafter"/>
</dbReference>
<evidence type="ECO:0000256" key="2">
    <source>
        <dbReference type="ARBA" id="ARBA00023054"/>
    </source>
</evidence>
<comment type="similarity">
    <text evidence="1">Belongs to the SNF7 family.</text>
</comment>
<feature type="coiled-coil region" evidence="3">
    <location>
        <begin position="144"/>
        <end position="193"/>
    </location>
</feature>
<dbReference type="EMBL" id="JAGKQH010000018">
    <property type="protein sequence ID" value="KAG6573896.1"/>
    <property type="molecule type" value="Genomic_DNA"/>
</dbReference>